<dbReference type="SUPFAM" id="SSF56801">
    <property type="entry name" value="Acetyl-CoA synthetase-like"/>
    <property type="match status" value="1"/>
</dbReference>
<protein>
    <submittedName>
        <fullName evidence="3">AMP-binding protein</fullName>
    </submittedName>
</protein>
<proteinExistence type="predicted"/>
<dbReference type="Gene3D" id="3.30.300.30">
    <property type="match status" value="1"/>
</dbReference>
<organism evidence="3 4">
    <name type="scientific">Thalassotalea euphylliae</name>
    <dbReference type="NCBI Taxonomy" id="1655234"/>
    <lineage>
        <taxon>Bacteria</taxon>
        <taxon>Pseudomonadati</taxon>
        <taxon>Pseudomonadota</taxon>
        <taxon>Gammaproteobacteria</taxon>
        <taxon>Alteromonadales</taxon>
        <taxon>Colwelliaceae</taxon>
        <taxon>Thalassotalea</taxon>
    </lineage>
</organism>
<reference evidence="4" key="1">
    <citation type="submission" date="2018-08" db="EMBL/GenBank/DDBJ databases">
        <title>Thalassotalea euphylliae genome.</title>
        <authorList>
            <person name="Summers S."/>
            <person name="Rice S.A."/>
            <person name="Freckelton M.L."/>
            <person name="Nedved B.T."/>
            <person name="Hadfield M.G."/>
        </authorList>
    </citation>
    <scope>NUCLEOTIDE SEQUENCE [LARGE SCALE GENOMIC DNA]</scope>
    <source>
        <strain evidence="4">H3</strain>
    </source>
</reference>
<gene>
    <name evidence="3" type="ORF">DXX94_08185</name>
</gene>
<dbReference type="GO" id="GO:0006631">
    <property type="term" value="P:fatty acid metabolic process"/>
    <property type="evidence" value="ECO:0007669"/>
    <property type="project" value="TreeGrafter"/>
</dbReference>
<evidence type="ECO:0000259" key="2">
    <source>
        <dbReference type="Pfam" id="PF13193"/>
    </source>
</evidence>
<evidence type="ECO:0000259" key="1">
    <source>
        <dbReference type="Pfam" id="PF00501"/>
    </source>
</evidence>
<comment type="caution">
    <text evidence="3">The sequence shown here is derived from an EMBL/GenBank/DDBJ whole genome shotgun (WGS) entry which is preliminary data.</text>
</comment>
<dbReference type="InterPro" id="IPR045851">
    <property type="entry name" value="AMP-bd_C_sf"/>
</dbReference>
<evidence type="ECO:0000313" key="4">
    <source>
        <dbReference type="Proteomes" id="UP000256899"/>
    </source>
</evidence>
<dbReference type="InterPro" id="IPR020845">
    <property type="entry name" value="AMP-binding_CS"/>
</dbReference>
<dbReference type="InterPro" id="IPR042099">
    <property type="entry name" value="ANL_N_sf"/>
</dbReference>
<name>A0A3E0U1U9_9GAMM</name>
<dbReference type="InterPro" id="IPR025110">
    <property type="entry name" value="AMP-bd_C"/>
</dbReference>
<dbReference type="PANTHER" id="PTHR43201:SF32">
    <property type="entry name" value="2-SUCCINYLBENZOATE--COA LIGASE, CHLOROPLASTIC_PEROXISOMAL"/>
    <property type="match status" value="1"/>
</dbReference>
<feature type="domain" description="AMP-dependent synthetase/ligase" evidence="1">
    <location>
        <begin position="20"/>
        <end position="398"/>
    </location>
</feature>
<evidence type="ECO:0000313" key="3">
    <source>
        <dbReference type="EMBL" id="REL30694.1"/>
    </source>
</evidence>
<dbReference type="InterPro" id="IPR000873">
    <property type="entry name" value="AMP-dep_synth/lig_dom"/>
</dbReference>
<dbReference type="AlphaFoldDB" id="A0A3E0U1U9"/>
<feature type="domain" description="AMP-binding enzyme C-terminal" evidence="2">
    <location>
        <begin position="446"/>
        <end position="521"/>
    </location>
</feature>
<dbReference type="Proteomes" id="UP000256899">
    <property type="component" value="Unassembled WGS sequence"/>
</dbReference>
<keyword evidence="4" id="KW-1185">Reference proteome</keyword>
<dbReference type="PANTHER" id="PTHR43201">
    <property type="entry name" value="ACYL-COA SYNTHETASE"/>
    <property type="match status" value="1"/>
</dbReference>
<dbReference type="RefSeq" id="WP_116015091.1">
    <property type="nucleotide sequence ID" value="NZ_QUOT01000001.1"/>
</dbReference>
<dbReference type="Pfam" id="PF13193">
    <property type="entry name" value="AMP-binding_C"/>
    <property type="match status" value="1"/>
</dbReference>
<dbReference type="Pfam" id="PF00501">
    <property type="entry name" value="AMP-binding"/>
    <property type="match status" value="1"/>
</dbReference>
<dbReference type="GO" id="GO:0031956">
    <property type="term" value="F:medium-chain fatty acid-CoA ligase activity"/>
    <property type="evidence" value="ECO:0007669"/>
    <property type="project" value="TreeGrafter"/>
</dbReference>
<dbReference type="Gene3D" id="3.40.50.12780">
    <property type="entry name" value="N-terminal domain of ligase-like"/>
    <property type="match status" value="1"/>
</dbReference>
<sequence length="591" mass="63144">MSHSASPAPIDMPSVYHLLQHVCQQQPSAKAFTLIKQLAPELVDETVSYQTFFDNLHRTIRLIRHHVGLSEDSSQRPVVSFLLPNISEAQYILWAAESCGIANPLNPLLSVDALTVLMDKAETDIIFALGPNPRTDFWQKAQAAAAKSARDIKLVPVVFPADEAPAFSAQLSDFDAAPLPQQWLPIQTDVAAYFHTGGTTGSPKLVVQSQANHLATANAFVEAMQASEKDTLINGLPVFHVAGALVLGLGGLAAGIHTVFPTMAGFRDPQVIKQYWQLVERYQATLGGAIPTSVAALTSVPIDSDISSLRYLLSGGASLPESVGQDITKLTGLELYQIYGMTETSGVIAMPHLDAPSKLLSAGYKAAGMEIAIDELAPDSDGVGEICVRGPMVFENYLGVSESPLTDGWFRTGDLGYLDDEGSLFITGRSKDLIIRSGHNIDPVVIESCLEEHPAVSLAAAVSKPDAYAGELPVVYVQLHEGADVSIEELMAHAKQHIDEPPAQPKAITLLDALPLTAVGKIQKTELRALAAASAVKEQLAEHEPSVAVDITAKMLSCGKVSLDVSTSESSESLAQTCHHLAESLNLEINF</sequence>
<dbReference type="PROSITE" id="PS00455">
    <property type="entry name" value="AMP_BINDING"/>
    <property type="match status" value="1"/>
</dbReference>
<accession>A0A3E0U1U9</accession>
<dbReference type="EMBL" id="QUOT01000001">
    <property type="protein sequence ID" value="REL30694.1"/>
    <property type="molecule type" value="Genomic_DNA"/>
</dbReference>